<name>A0A4Y2LXH2_ARAVE</name>
<comment type="caution">
    <text evidence="1">The sequence shown here is derived from an EMBL/GenBank/DDBJ whole genome shotgun (WGS) entry which is preliminary data.</text>
</comment>
<protein>
    <submittedName>
        <fullName evidence="1">Uncharacterized protein</fullName>
    </submittedName>
</protein>
<proteinExistence type="predicted"/>
<dbReference type="EMBL" id="BGPR01006458">
    <property type="protein sequence ID" value="GBN19162.1"/>
    <property type="molecule type" value="Genomic_DNA"/>
</dbReference>
<evidence type="ECO:0000313" key="2">
    <source>
        <dbReference type="Proteomes" id="UP000499080"/>
    </source>
</evidence>
<keyword evidence="2" id="KW-1185">Reference proteome</keyword>
<organism evidence="1 2">
    <name type="scientific">Araneus ventricosus</name>
    <name type="common">Orbweaver spider</name>
    <name type="synonym">Epeira ventricosa</name>
    <dbReference type="NCBI Taxonomy" id="182803"/>
    <lineage>
        <taxon>Eukaryota</taxon>
        <taxon>Metazoa</taxon>
        <taxon>Ecdysozoa</taxon>
        <taxon>Arthropoda</taxon>
        <taxon>Chelicerata</taxon>
        <taxon>Arachnida</taxon>
        <taxon>Araneae</taxon>
        <taxon>Araneomorphae</taxon>
        <taxon>Entelegynae</taxon>
        <taxon>Araneoidea</taxon>
        <taxon>Araneidae</taxon>
        <taxon>Araneus</taxon>
    </lineage>
</organism>
<dbReference type="Proteomes" id="UP000499080">
    <property type="component" value="Unassembled WGS sequence"/>
</dbReference>
<dbReference type="AlphaFoldDB" id="A0A4Y2LXH2"/>
<gene>
    <name evidence="1" type="ORF">AVEN_106113_1</name>
</gene>
<dbReference type="OrthoDB" id="9884289at2759"/>
<evidence type="ECO:0000313" key="1">
    <source>
        <dbReference type="EMBL" id="GBN19162.1"/>
    </source>
</evidence>
<sequence length="166" mass="18753">MKSCRISKRLPSPGVDIQCAGARNLPVIMRAFQRGRTPWPARRIDLKLNVKMIVSSEIAILILKLEDNKKNLIFALHIVTVHWGLQNEILPFITEIPGGRPQVWAINCQQRKGPLFSRKIQSGSRNRLSPASAEWGGLRRDKAHRVNPDKDLFVAAIIHTVNIILD</sequence>
<accession>A0A4Y2LXH2</accession>
<reference evidence="1 2" key="1">
    <citation type="journal article" date="2019" name="Sci. Rep.">
        <title>Orb-weaving spider Araneus ventricosus genome elucidates the spidroin gene catalogue.</title>
        <authorList>
            <person name="Kono N."/>
            <person name="Nakamura H."/>
            <person name="Ohtoshi R."/>
            <person name="Moran D.A.P."/>
            <person name="Shinohara A."/>
            <person name="Yoshida Y."/>
            <person name="Fujiwara M."/>
            <person name="Mori M."/>
            <person name="Tomita M."/>
            <person name="Arakawa K."/>
        </authorList>
    </citation>
    <scope>NUCLEOTIDE SEQUENCE [LARGE SCALE GENOMIC DNA]</scope>
</reference>